<keyword evidence="2" id="KW-0012">Acyltransferase</keyword>
<dbReference type="InterPro" id="IPR050832">
    <property type="entry name" value="Bact_Acetyltransf"/>
</dbReference>
<sequence length="161" mass="17472">MSHLRDATVGDIPSLTDLWHAGWHEAHADHVPPALLQQRTQDSFRVRLGRMISSIRVAVDATGGIAGFCAIRTADQGELDQLFVSPEARGGGTAAALLADGEHRLRVSGCATPTLKCLPENTRAARFYARQGWLSRGVSEVKVETIDGPFPLRCIVFQKSL</sequence>
<evidence type="ECO:0000313" key="5">
    <source>
        <dbReference type="Proteomes" id="UP000239480"/>
    </source>
</evidence>
<name>A0A2T0RV65_9RHOB</name>
<keyword evidence="5" id="KW-1185">Reference proteome</keyword>
<dbReference type="Pfam" id="PF00583">
    <property type="entry name" value="Acetyltransf_1"/>
    <property type="match status" value="1"/>
</dbReference>
<gene>
    <name evidence="4" type="ORF">CLV78_102262</name>
</gene>
<organism evidence="4 5">
    <name type="scientific">Aliiruegeria haliotis</name>
    <dbReference type="NCBI Taxonomy" id="1280846"/>
    <lineage>
        <taxon>Bacteria</taxon>
        <taxon>Pseudomonadati</taxon>
        <taxon>Pseudomonadota</taxon>
        <taxon>Alphaproteobacteria</taxon>
        <taxon>Rhodobacterales</taxon>
        <taxon>Roseobacteraceae</taxon>
        <taxon>Aliiruegeria</taxon>
    </lineage>
</organism>
<dbReference type="SUPFAM" id="SSF55729">
    <property type="entry name" value="Acyl-CoA N-acyltransferases (Nat)"/>
    <property type="match status" value="1"/>
</dbReference>
<reference evidence="4 5" key="1">
    <citation type="submission" date="2018-03" db="EMBL/GenBank/DDBJ databases">
        <title>Genomic Encyclopedia of Archaeal and Bacterial Type Strains, Phase II (KMG-II): from individual species to whole genera.</title>
        <authorList>
            <person name="Goeker M."/>
        </authorList>
    </citation>
    <scope>NUCLEOTIDE SEQUENCE [LARGE SCALE GENOMIC DNA]</scope>
    <source>
        <strain evidence="4 5">DSM 29328</strain>
    </source>
</reference>
<dbReference type="EMBL" id="PVTD01000002">
    <property type="protein sequence ID" value="PRY25085.1"/>
    <property type="molecule type" value="Genomic_DNA"/>
</dbReference>
<dbReference type="GO" id="GO:0016747">
    <property type="term" value="F:acyltransferase activity, transferring groups other than amino-acyl groups"/>
    <property type="evidence" value="ECO:0007669"/>
    <property type="project" value="InterPro"/>
</dbReference>
<evidence type="ECO:0000313" key="4">
    <source>
        <dbReference type="EMBL" id="PRY25085.1"/>
    </source>
</evidence>
<evidence type="ECO:0000256" key="1">
    <source>
        <dbReference type="ARBA" id="ARBA00022679"/>
    </source>
</evidence>
<dbReference type="Gene3D" id="3.40.630.30">
    <property type="match status" value="1"/>
</dbReference>
<dbReference type="CDD" id="cd04301">
    <property type="entry name" value="NAT_SF"/>
    <property type="match status" value="1"/>
</dbReference>
<dbReference type="RefSeq" id="WP_106204018.1">
    <property type="nucleotide sequence ID" value="NZ_PVTD01000002.1"/>
</dbReference>
<dbReference type="InterPro" id="IPR016181">
    <property type="entry name" value="Acyl_CoA_acyltransferase"/>
</dbReference>
<proteinExistence type="predicted"/>
<dbReference type="InterPro" id="IPR000182">
    <property type="entry name" value="GNAT_dom"/>
</dbReference>
<accession>A0A2T0RV65</accession>
<dbReference type="PANTHER" id="PTHR43877">
    <property type="entry name" value="AMINOALKYLPHOSPHONATE N-ACETYLTRANSFERASE-RELATED-RELATED"/>
    <property type="match status" value="1"/>
</dbReference>
<keyword evidence="1 4" id="KW-0808">Transferase</keyword>
<feature type="domain" description="N-acetyltransferase" evidence="3">
    <location>
        <begin position="2"/>
        <end position="161"/>
    </location>
</feature>
<dbReference type="OrthoDB" id="6172743at2"/>
<dbReference type="AlphaFoldDB" id="A0A2T0RV65"/>
<dbReference type="Proteomes" id="UP000239480">
    <property type="component" value="Unassembled WGS sequence"/>
</dbReference>
<dbReference type="PANTHER" id="PTHR43877:SF1">
    <property type="entry name" value="ACETYLTRANSFERASE"/>
    <property type="match status" value="1"/>
</dbReference>
<dbReference type="PROSITE" id="PS51186">
    <property type="entry name" value="GNAT"/>
    <property type="match status" value="1"/>
</dbReference>
<evidence type="ECO:0000259" key="3">
    <source>
        <dbReference type="PROSITE" id="PS51186"/>
    </source>
</evidence>
<comment type="caution">
    <text evidence="4">The sequence shown here is derived from an EMBL/GenBank/DDBJ whole genome shotgun (WGS) entry which is preliminary data.</text>
</comment>
<evidence type="ECO:0000256" key="2">
    <source>
        <dbReference type="ARBA" id="ARBA00023315"/>
    </source>
</evidence>
<protein>
    <submittedName>
        <fullName evidence="4">Putative acetyltransferase</fullName>
    </submittedName>
</protein>